<dbReference type="Proteomes" id="UP000499080">
    <property type="component" value="Unassembled WGS sequence"/>
</dbReference>
<proteinExistence type="predicted"/>
<evidence type="ECO:0000313" key="1">
    <source>
        <dbReference type="EMBL" id="GBL72106.1"/>
    </source>
</evidence>
<keyword evidence="2" id="KW-1185">Reference proteome</keyword>
<dbReference type="EMBL" id="BGPR01000001">
    <property type="protein sequence ID" value="GBL72106.1"/>
    <property type="molecule type" value="Genomic_DNA"/>
</dbReference>
<comment type="caution">
    <text evidence="1">The sequence shown here is derived from an EMBL/GenBank/DDBJ whole genome shotgun (WGS) entry which is preliminary data.</text>
</comment>
<dbReference type="AlphaFoldDB" id="A0A4Y1ZYH2"/>
<organism evidence="1 2">
    <name type="scientific">Araneus ventricosus</name>
    <name type="common">Orbweaver spider</name>
    <name type="synonym">Epeira ventricosa</name>
    <dbReference type="NCBI Taxonomy" id="182803"/>
    <lineage>
        <taxon>Eukaryota</taxon>
        <taxon>Metazoa</taxon>
        <taxon>Ecdysozoa</taxon>
        <taxon>Arthropoda</taxon>
        <taxon>Chelicerata</taxon>
        <taxon>Arachnida</taxon>
        <taxon>Araneae</taxon>
        <taxon>Araneomorphae</taxon>
        <taxon>Entelegynae</taxon>
        <taxon>Araneoidea</taxon>
        <taxon>Araneidae</taxon>
        <taxon>Araneus</taxon>
    </lineage>
</organism>
<name>A0A4Y1ZYH2_ARAVE</name>
<evidence type="ECO:0000313" key="2">
    <source>
        <dbReference type="Proteomes" id="UP000499080"/>
    </source>
</evidence>
<sequence length="130" mass="14468">MRAISLLDHIEAEILAQDLTNVKSFTSKNNTTTHFTFESEQLSAIKQRHHPNSKFDQNISASIQSIDPSTSPQIPKPPSLLIYSAQDMGPSMDISSFFSNSIPVPKAKIKTKVSLSPLNQQQTPKFSNRK</sequence>
<gene>
    <name evidence="1" type="ORF">AVEN_115114_1</name>
</gene>
<protein>
    <submittedName>
        <fullName evidence="1">Uncharacterized protein</fullName>
    </submittedName>
</protein>
<accession>A0A4Y1ZYH2</accession>
<reference evidence="1 2" key="1">
    <citation type="journal article" date="2019" name="Sci. Rep.">
        <title>Orb-weaving spider Araneus ventricosus genome elucidates the spidroin gene catalogue.</title>
        <authorList>
            <person name="Kono N."/>
            <person name="Nakamura H."/>
            <person name="Ohtoshi R."/>
            <person name="Moran D.A.P."/>
            <person name="Shinohara A."/>
            <person name="Yoshida Y."/>
            <person name="Fujiwara M."/>
            <person name="Mori M."/>
            <person name="Tomita M."/>
            <person name="Arakawa K."/>
        </authorList>
    </citation>
    <scope>NUCLEOTIDE SEQUENCE [LARGE SCALE GENOMIC DNA]</scope>
</reference>